<keyword evidence="4 6" id="KW-1133">Transmembrane helix</keyword>
<evidence type="ECO:0000259" key="7">
    <source>
        <dbReference type="Pfam" id="PF01336"/>
    </source>
</evidence>
<feature type="transmembrane region" description="Helical" evidence="6">
    <location>
        <begin position="48"/>
        <end position="70"/>
    </location>
</feature>
<feature type="transmembrane region" description="Helical" evidence="6">
    <location>
        <begin position="159"/>
        <end position="179"/>
    </location>
</feature>
<feature type="domain" description="Phosphatidylglycerol lysyltransferase C-terminal" evidence="8">
    <location>
        <begin position="254"/>
        <end position="553"/>
    </location>
</feature>
<proteinExistence type="predicted"/>
<evidence type="ECO:0000256" key="1">
    <source>
        <dbReference type="ARBA" id="ARBA00004651"/>
    </source>
</evidence>
<dbReference type="EMBL" id="PDJC01000001">
    <property type="protein sequence ID" value="PFG15732.1"/>
    <property type="molecule type" value="Genomic_DNA"/>
</dbReference>
<keyword evidence="11" id="KW-1185">Reference proteome</keyword>
<dbReference type="GO" id="GO:0004812">
    <property type="term" value="F:aminoacyl-tRNA ligase activity"/>
    <property type="evidence" value="ECO:0007669"/>
    <property type="project" value="UniProtKB-KW"/>
</dbReference>
<feature type="domain" description="Lysyl-tRNA synthetase N-terminal transmembrane region" evidence="9">
    <location>
        <begin position="19"/>
        <end position="234"/>
    </location>
</feature>
<gene>
    <name evidence="10" type="ORF">ATK74_0252</name>
</gene>
<dbReference type="Pfam" id="PF16995">
    <property type="entry name" value="tRNA-synt_2_TM"/>
    <property type="match status" value="1"/>
</dbReference>
<dbReference type="GO" id="GO:0016755">
    <property type="term" value="F:aminoacyltransferase activity"/>
    <property type="evidence" value="ECO:0007669"/>
    <property type="project" value="TreeGrafter"/>
</dbReference>
<evidence type="ECO:0000259" key="9">
    <source>
        <dbReference type="Pfam" id="PF16995"/>
    </source>
</evidence>
<dbReference type="Pfam" id="PF09924">
    <property type="entry name" value="LPG_synthase_C"/>
    <property type="match status" value="1"/>
</dbReference>
<sequence length="983" mass="106181">MSAPTTSGSFADRGARILTAVYALSTAVALVTWLLGHWGSPQPNWPELVVTLFNIPLSRSIASVALLALISRALLGRKRVGLIAVAVCQVLGMYLGLAVLVSWPVDPVLHAWRQEHLLVAWLDVASLPLGAIILVLLWKIRPAFVGRVRPGSWWRAITAAVVGLGITLGATAAMISAVVPAREAESPRLFFLVLSRALGERGRPTHGVLALVPSWVPTVTSALLTITLLVTVTAFLRYARDVTRWSAQREIDIRRLIRDFGAGDSLAYFATRRDKSSVFSPDGRAVVAYGVYSGVSIASGDPIGRPESWPAAIRAWKDDAVHYGWIPAVLAASTEGARSYAQQGLRVLALGDEAVLDAQSFTTEGKAMAAVRSAAQHARRAGLEVRYAYQADLSQEELARLQEVGEKWRHGDTERGFSMALNRFADPADTRILFVQAYDADGNLQGLLSFVPWGPNGLSLDMMRRSPSAPHGVTELMISELMAAAPALGVRWVSLNFCMFRRVYSDADEFGANAFVRLNSSFLGVLDRFWQLGRLYRSNRQYNPRWQPRFLCYDDRVGLPQILIALGSAEGFLPRLRITRPTVERELSADELAAVRELAAEPPQVVEAGLDRQSEQVRARQAHLDELARRAVPPYRPEARPGTISIARLPEASVGSSVEVAGRVRAIRNHGQLVFADLAGDGAEIQLLLEPSSLAVDEIADFRRLVDEGDVVSVRAEIGFSRTGTPSLIVGEWAVLAKALYPLAGEGSVEQVAEGPSGALELIEHPEQLALLRHRGRVLQALRSAMDEAGYAEVATPSGELASRYLTRLVIAGAGPVYEVVADESAAAGEPVDLEAPVRLHALAPGGDYLTMRQLTEELIAAADAGLPGSVGAGALALVFSTEPDLELAPDAAPHRNRPGHAEHWELAIGGITVAAASSVLTDPIELRRRLSAEAFRASGELRGIDESYLRDLELGMPPTGRLEVDLDQLTRALTERAAAASH</sequence>
<dbReference type="GO" id="GO:0003676">
    <property type="term" value="F:nucleic acid binding"/>
    <property type="evidence" value="ECO:0007669"/>
    <property type="project" value="InterPro"/>
</dbReference>
<feature type="transmembrane region" description="Helical" evidence="6">
    <location>
        <begin position="17"/>
        <end position="36"/>
    </location>
</feature>
<feature type="transmembrane region" description="Helical" evidence="6">
    <location>
        <begin position="117"/>
        <end position="138"/>
    </location>
</feature>
<dbReference type="InterPro" id="IPR051211">
    <property type="entry name" value="PG_lysyltransferase"/>
</dbReference>
<evidence type="ECO:0000259" key="8">
    <source>
        <dbReference type="Pfam" id="PF09924"/>
    </source>
</evidence>
<reference evidence="10 11" key="1">
    <citation type="submission" date="2017-10" db="EMBL/GenBank/DDBJ databases">
        <title>Sequencing the genomes of 1000 actinobacteria strains.</title>
        <authorList>
            <person name="Klenk H.-P."/>
        </authorList>
    </citation>
    <scope>NUCLEOTIDE SEQUENCE [LARGE SCALE GENOMIC DNA]</scope>
    <source>
        <strain evidence="10 11">DSM 15597</strain>
    </source>
</reference>
<dbReference type="PANTHER" id="PTHR34697">
    <property type="entry name" value="PHOSPHATIDYLGLYCEROL LYSYLTRANSFERASE"/>
    <property type="match status" value="1"/>
</dbReference>
<dbReference type="InterPro" id="IPR012340">
    <property type="entry name" value="NA-bd_OB-fold"/>
</dbReference>
<evidence type="ECO:0000256" key="3">
    <source>
        <dbReference type="ARBA" id="ARBA00022692"/>
    </source>
</evidence>
<dbReference type="SUPFAM" id="SSF50249">
    <property type="entry name" value="Nucleic acid-binding proteins"/>
    <property type="match status" value="1"/>
</dbReference>
<keyword evidence="3 6" id="KW-0812">Transmembrane</keyword>
<keyword evidence="10" id="KW-0436">Ligase</keyword>
<evidence type="ECO:0000256" key="4">
    <source>
        <dbReference type="ARBA" id="ARBA00022989"/>
    </source>
</evidence>
<evidence type="ECO:0000256" key="2">
    <source>
        <dbReference type="ARBA" id="ARBA00022475"/>
    </source>
</evidence>
<dbReference type="InterPro" id="IPR004365">
    <property type="entry name" value="NA-bd_OB_tRNA"/>
</dbReference>
<comment type="subcellular location">
    <subcellularLocation>
        <location evidence="1">Cell membrane</location>
        <topology evidence="1">Multi-pass membrane protein</topology>
    </subcellularLocation>
</comment>
<accession>A0A2A9CQ46</accession>
<dbReference type="AlphaFoldDB" id="A0A2A9CQ46"/>
<dbReference type="PANTHER" id="PTHR34697:SF2">
    <property type="entry name" value="PHOSPHATIDYLGLYCEROL LYSYLTRANSFERASE"/>
    <property type="match status" value="1"/>
</dbReference>
<dbReference type="InterPro" id="IPR044136">
    <property type="entry name" value="Lys-tRNA-ligase_II_N"/>
</dbReference>
<keyword evidence="2" id="KW-1003">Cell membrane</keyword>
<evidence type="ECO:0000313" key="11">
    <source>
        <dbReference type="Proteomes" id="UP000226079"/>
    </source>
</evidence>
<evidence type="ECO:0000256" key="5">
    <source>
        <dbReference type="ARBA" id="ARBA00023136"/>
    </source>
</evidence>
<dbReference type="GO" id="GO:0000166">
    <property type="term" value="F:nucleotide binding"/>
    <property type="evidence" value="ECO:0007669"/>
    <property type="project" value="InterPro"/>
</dbReference>
<dbReference type="GO" id="GO:0055091">
    <property type="term" value="P:phospholipid homeostasis"/>
    <property type="evidence" value="ECO:0007669"/>
    <property type="project" value="TreeGrafter"/>
</dbReference>
<dbReference type="GO" id="GO:0005886">
    <property type="term" value="C:plasma membrane"/>
    <property type="evidence" value="ECO:0007669"/>
    <property type="project" value="UniProtKB-SubCell"/>
</dbReference>
<dbReference type="RefSeq" id="WP_169923680.1">
    <property type="nucleotide sequence ID" value="NZ_PDJC01000001.1"/>
</dbReference>
<dbReference type="Proteomes" id="UP000226079">
    <property type="component" value="Unassembled WGS sequence"/>
</dbReference>
<keyword evidence="5 6" id="KW-0472">Membrane</keyword>
<organism evidence="10 11">
    <name type="scientific">Propionicimonas paludicola</name>
    <dbReference type="NCBI Taxonomy" id="185243"/>
    <lineage>
        <taxon>Bacteria</taxon>
        <taxon>Bacillati</taxon>
        <taxon>Actinomycetota</taxon>
        <taxon>Actinomycetes</taxon>
        <taxon>Propionibacteriales</taxon>
        <taxon>Nocardioidaceae</taxon>
        <taxon>Propionicimonas</taxon>
    </lineage>
</organism>
<feature type="transmembrane region" description="Helical" evidence="6">
    <location>
        <begin position="82"/>
        <end position="105"/>
    </location>
</feature>
<comment type="caution">
    <text evidence="10">The sequence shown here is derived from an EMBL/GenBank/DDBJ whole genome shotgun (WGS) entry which is preliminary data.</text>
</comment>
<dbReference type="Gene3D" id="2.40.50.140">
    <property type="entry name" value="Nucleic acid-binding proteins"/>
    <property type="match status" value="1"/>
</dbReference>
<evidence type="ECO:0000256" key="6">
    <source>
        <dbReference type="SAM" id="Phobius"/>
    </source>
</evidence>
<protein>
    <submittedName>
        <fullName evidence="10">Lysyl-tRNA synthetase class II</fullName>
    </submittedName>
</protein>
<dbReference type="Pfam" id="PF01336">
    <property type="entry name" value="tRNA_anti-codon"/>
    <property type="match status" value="1"/>
</dbReference>
<dbReference type="SUPFAM" id="SSF55681">
    <property type="entry name" value="Class II aaRS and biotin synthetases"/>
    <property type="match status" value="1"/>
</dbReference>
<dbReference type="InterPro" id="IPR045864">
    <property type="entry name" value="aa-tRNA-synth_II/BPL/LPL"/>
</dbReference>
<dbReference type="InterPro" id="IPR031553">
    <property type="entry name" value="tRNA-synt_2_TM"/>
</dbReference>
<dbReference type="Gene3D" id="3.30.930.10">
    <property type="entry name" value="Bira Bifunctional Protein, Domain 2"/>
    <property type="match status" value="1"/>
</dbReference>
<name>A0A2A9CQ46_9ACTN</name>
<dbReference type="InterPro" id="IPR024320">
    <property type="entry name" value="LPG_synthase_C"/>
</dbReference>
<feature type="domain" description="OB" evidence="7">
    <location>
        <begin position="658"/>
        <end position="736"/>
    </location>
</feature>
<dbReference type="CDD" id="cd04322">
    <property type="entry name" value="LysRS_N"/>
    <property type="match status" value="1"/>
</dbReference>
<keyword evidence="10" id="KW-0030">Aminoacyl-tRNA synthetase</keyword>
<evidence type="ECO:0000313" key="10">
    <source>
        <dbReference type="EMBL" id="PFG15732.1"/>
    </source>
</evidence>